<keyword evidence="4" id="KW-0677">Repeat</keyword>
<dbReference type="SMART" id="SM01288">
    <property type="entry name" value="FISNA"/>
    <property type="match status" value="1"/>
</dbReference>
<keyword evidence="5" id="KW-0547">Nucleotide-binding</keyword>
<evidence type="ECO:0000256" key="4">
    <source>
        <dbReference type="ARBA" id="ARBA00022737"/>
    </source>
</evidence>
<dbReference type="Pfam" id="PF14484">
    <property type="entry name" value="FISNA"/>
    <property type="match status" value="1"/>
</dbReference>
<feature type="compositionally biased region" description="Basic and acidic residues" evidence="7">
    <location>
        <begin position="96"/>
        <end position="112"/>
    </location>
</feature>
<comment type="subcellular location">
    <subcellularLocation>
        <location evidence="1">Cytoplasm</location>
    </subcellularLocation>
</comment>
<proteinExistence type="predicted"/>
<dbReference type="PRINTS" id="PR01407">
    <property type="entry name" value="BUTYPHLNCDUF"/>
</dbReference>
<dbReference type="PROSITE" id="PS50837">
    <property type="entry name" value="NACHT"/>
    <property type="match status" value="1"/>
</dbReference>
<dbReference type="CDD" id="cd16040">
    <property type="entry name" value="SPRY_PRY_SNTX"/>
    <property type="match status" value="1"/>
</dbReference>
<evidence type="ECO:0000313" key="11">
    <source>
        <dbReference type="Proteomes" id="UP000261480"/>
    </source>
</evidence>
<dbReference type="InterPro" id="IPR029495">
    <property type="entry name" value="NACHT-assoc"/>
</dbReference>
<dbReference type="SMART" id="SM00449">
    <property type="entry name" value="SPRY"/>
    <property type="match status" value="1"/>
</dbReference>
<dbReference type="InterPro" id="IPR001611">
    <property type="entry name" value="Leu-rich_rpt"/>
</dbReference>
<dbReference type="FunFam" id="3.40.50.300:FF:001524">
    <property type="entry name" value="Si:dkey-126g1.7"/>
    <property type="match status" value="1"/>
</dbReference>
<feature type="compositionally biased region" description="Basic and acidic residues" evidence="7">
    <location>
        <begin position="68"/>
        <end position="84"/>
    </location>
</feature>
<feature type="compositionally biased region" description="Basic and acidic residues" evidence="7">
    <location>
        <begin position="22"/>
        <end position="31"/>
    </location>
</feature>
<evidence type="ECO:0000256" key="5">
    <source>
        <dbReference type="ARBA" id="ARBA00022741"/>
    </source>
</evidence>
<feature type="domain" description="B30.2/SPRY" evidence="8">
    <location>
        <begin position="1112"/>
        <end position="1304"/>
    </location>
</feature>
<dbReference type="Pfam" id="PF13765">
    <property type="entry name" value="PRY"/>
    <property type="match status" value="1"/>
</dbReference>
<accession>A0A3B3YKD2</accession>
<dbReference type="SMART" id="SM00368">
    <property type="entry name" value="LRR_RI"/>
    <property type="match status" value="3"/>
</dbReference>
<feature type="compositionally biased region" description="Basic and acidic residues" evidence="7">
    <location>
        <begin position="41"/>
        <end position="50"/>
    </location>
</feature>
<dbReference type="SMART" id="SM00589">
    <property type="entry name" value="PRY"/>
    <property type="match status" value="1"/>
</dbReference>
<evidence type="ECO:0000256" key="6">
    <source>
        <dbReference type="ARBA" id="ARBA00022840"/>
    </source>
</evidence>
<dbReference type="InterPro" id="IPR003879">
    <property type="entry name" value="Butyrophylin_SPRY"/>
</dbReference>
<dbReference type="Pfam" id="PF00622">
    <property type="entry name" value="SPRY"/>
    <property type="match status" value="1"/>
</dbReference>
<dbReference type="Gene3D" id="2.60.120.920">
    <property type="match status" value="1"/>
</dbReference>
<dbReference type="Gene3D" id="3.40.50.300">
    <property type="entry name" value="P-loop containing nucleotide triphosphate hydrolases"/>
    <property type="match status" value="1"/>
</dbReference>
<dbReference type="SUPFAM" id="SSF52047">
    <property type="entry name" value="RNI-like"/>
    <property type="match status" value="1"/>
</dbReference>
<dbReference type="Pfam" id="PF17776">
    <property type="entry name" value="NLRC4_HD2"/>
    <property type="match status" value="1"/>
</dbReference>
<dbReference type="Pfam" id="PF17779">
    <property type="entry name" value="WHD_NOD2"/>
    <property type="match status" value="1"/>
</dbReference>
<reference evidence="10" key="1">
    <citation type="submission" date="2025-08" db="UniProtKB">
        <authorList>
            <consortium name="Ensembl"/>
        </authorList>
    </citation>
    <scope>IDENTIFICATION</scope>
</reference>
<protein>
    <recommendedName>
        <fullName evidence="12">B30.2/SPRY domain-containing protein</fullName>
    </recommendedName>
</protein>
<dbReference type="PANTHER" id="PTHR24106">
    <property type="entry name" value="NACHT, LRR AND CARD DOMAINS-CONTAINING"/>
    <property type="match status" value="1"/>
</dbReference>
<dbReference type="PROSITE" id="PS50188">
    <property type="entry name" value="B302_SPRY"/>
    <property type="match status" value="1"/>
</dbReference>
<feature type="compositionally biased region" description="Polar residues" evidence="7">
    <location>
        <begin position="53"/>
        <end position="67"/>
    </location>
</feature>
<keyword evidence="11" id="KW-1185">Reference proteome</keyword>
<dbReference type="InterPro" id="IPR041267">
    <property type="entry name" value="NLRP_HD2"/>
</dbReference>
<dbReference type="InterPro" id="IPR027417">
    <property type="entry name" value="P-loop_NTPase"/>
</dbReference>
<evidence type="ECO:0000313" key="10">
    <source>
        <dbReference type="Ensembl" id="ENSPMEP00000027792.1"/>
    </source>
</evidence>
<dbReference type="InterPro" id="IPR041075">
    <property type="entry name" value="NOD1/2_WH"/>
</dbReference>
<keyword evidence="2" id="KW-0963">Cytoplasm</keyword>
<dbReference type="STRING" id="48701.ENSPMEP00000027792"/>
<dbReference type="InterPro" id="IPR007111">
    <property type="entry name" value="NACHT_NTPase"/>
</dbReference>
<dbReference type="Proteomes" id="UP000261480">
    <property type="component" value="Unplaced"/>
</dbReference>
<dbReference type="SUPFAM" id="SSF49899">
    <property type="entry name" value="Concanavalin A-like lectins/glucanases"/>
    <property type="match status" value="1"/>
</dbReference>
<dbReference type="InterPro" id="IPR013320">
    <property type="entry name" value="ConA-like_dom_sf"/>
</dbReference>
<feature type="domain" description="NACHT" evidence="9">
    <location>
        <begin position="495"/>
        <end position="629"/>
    </location>
</feature>
<dbReference type="SUPFAM" id="SSF52540">
    <property type="entry name" value="P-loop containing nucleoside triphosphate hydrolases"/>
    <property type="match status" value="1"/>
</dbReference>
<evidence type="ECO:0000256" key="1">
    <source>
        <dbReference type="ARBA" id="ARBA00004496"/>
    </source>
</evidence>
<reference evidence="10" key="2">
    <citation type="submission" date="2025-09" db="UniProtKB">
        <authorList>
            <consortium name="Ensembl"/>
        </authorList>
    </citation>
    <scope>IDENTIFICATION</scope>
</reference>
<feature type="region of interest" description="Disordered" evidence="7">
    <location>
        <begin position="1"/>
        <end position="129"/>
    </location>
</feature>
<dbReference type="InterPro" id="IPR001870">
    <property type="entry name" value="B30.2/SPRY"/>
</dbReference>
<organism evidence="10 11">
    <name type="scientific">Poecilia mexicana</name>
    <dbReference type="NCBI Taxonomy" id="48701"/>
    <lineage>
        <taxon>Eukaryota</taxon>
        <taxon>Metazoa</taxon>
        <taxon>Chordata</taxon>
        <taxon>Craniata</taxon>
        <taxon>Vertebrata</taxon>
        <taxon>Euteleostomi</taxon>
        <taxon>Actinopterygii</taxon>
        <taxon>Neopterygii</taxon>
        <taxon>Teleostei</taxon>
        <taxon>Neoteleostei</taxon>
        <taxon>Acanthomorphata</taxon>
        <taxon>Ovalentaria</taxon>
        <taxon>Atherinomorphae</taxon>
        <taxon>Cyprinodontiformes</taxon>
        <taxon>Poeciliidae</taxon>
        <taxon>Poeciliinae</taxon>
        <taxon>Poecilia</taxon>
    </lineage>
</organism>
<dbReference type="GO" id="GO:0005737">
    <property type="term" value="C:cytoplasm"/>
    <property type="evidence" value="ECO:0007669"/>
    <property type="project" value="UniProtKB-SubCell"/>
</dbReference>
<sequence length="1304" mass="148181">MSDLLTSCGPWSSSTHHHRLALTRERSDQRRCPSPGCESVNSEKSRDYPLEFKNSNQGRCPSPSCESMKSDKSRDYPLEFKQSDQGRCPSPSCESMKSDKSRDYPLEFKQSDQGRCPSPSGMSIKSDKSRDYPLEFKLTPRGPSLSCESIISDKSRDYPLEFKHSDQRRCPSPSCESFKSDKSRDYPLEFKQSYQETAERFTVPQQNLVPIFKILEESIVAFIKNELKNFPKQQDHKETCLSQEEDADEKRSSSDAFLAIALQFLKRMKQGEVDSSLLNSSVVSQCAVKKQAHLPGNDELSLEHDIQARPERVHHKPLEDFITHQTNLKILEDDILHFAKNELQTFCKILSQDLSESSESQEVEMDPHEDENEKRIIKKAFLKITLDFMRNMKQEELANTLLNKSVITLCQHTLKSNLKTRFGYMFEGLNKAGNPTLLNRIYTELYITEGTPAQVNCKHEVKLIERAFFRPTKPELKIRREDIFKSSTERDKPIRTVMTEGVAGIGKTVLTKKFALDWAEGSIYQHIQFIFPLSFRELNMLMREKISLVELIHLFFPEIKEAGIHTFEEFRVLFIFDGLDECRLPLSLKTKEVLTDVTEPASLDVLLTNLIKGKLLPSAWIWITTRPAAAHQIPPEFVDLVTEVRGFNDPQKEEYFRKRFTEEEESRRIISHINSSRSIFIMCHIPVFCWITATVLEDAIKTNQERDLPKSLTEMYVYFLVVLSKVKNIKYDGRTDIDSFWTPETKDTIQSLGKLAFEQLMKGNLFFYESDLTECGIDVRAASVYSGVFTEIFQEERGLFHENVFCFVHLSIQEFLAALHVHLTFINTGVNLLAGEDSAPTTFEDFHQCAVDKAVQSPNGHLDLFLRFLLGLSLETNQTFLQGLITVEGSESSSSQNTIQYIKKKIGENVCIMKNNNLFHCLSELKDCSLVEEIQAILRPGKLPADKLPPAKWATLVNIILSSTEKLDEFYLNKYFESDNAATGLVTVIINSTKAVLSCCNLTDMSCSGLASALQSKCLLLKELDLSNNDLKDSGVKLLCEGLRSPHCTLETLSVSGCLITKEGCADLVSSLRLNPNHLKKLDVSYNHLEECGVKHFSAGQKDLKLALQTLRFEPSGSQFLKPGLRKYACELMLDPNSTHKNLMLSDNNRKVTVGGEQQPYPDHPERFDVLEQLLCTDGLTGRRYWEVEWRGKVHIAVTYRRIKRKGDNDDCSLGKNDESWSLLCSDDGHSGLHKNEVASISGAPSNRVGVYLDWPGGILSFFAVSSGKMTHLHTFHAKFTEPVYPAFRITEPTGSSLFFSHIL</sequence>
<keyword evidence="3" id="KW-0433">Leucine-rich repeat</keyword>
<dbReference type="InterPro" id="IPR006574">
    <property type="entry name" value="PRY"/>
</dbReference>
<dbReference type="Pfam" id="PF05729">
    <property type="entry name" value="NACHT"/>
    <property type="match status" value="1"/>
</dbReference>
<dbReference type="InterPro" id="IPR003877">
    <property type="entry name" value="SPRY_dom"/>
</dbReference>
<dbReference type="Gene3D" id="3.80.10.10">
    <property type="entry name" value="Ribonuclease Inhibitor"/>
    <property type="match status" value="1"/>
</dbReference>
<evidence type="ECO:0000259" key="8">
    <source>
        <dbReference type="PROSITE" id="PS50188"/>
    </source>
</evidence>
<name>A0A3B3YKD2_9TELE</name>
<dbReference type="Ensembl" id="ENSPMET00000031013.1">
    <property type="protein sequence ID" value="ENSPMEP00000027792.1"/>
    <property type="gene ID" value="ENSPMEG00000012442.1"/>
</dbReference>
<dbReference type="InterPro" id="IPR043136">
    <property type="entry name" value="B30.2/SPRY_sf"/>
</dbReference>
<evidence type="ECO:0000256" key="3">
    <source>
        <dbReference type="ARBA" id="ARBA00022614"/>
    </source>
</evidence>
<dbReference type="InterPro" id="IPR032675">
    <property type="entry name" value="LRR_dom_sf"/>
</dbReference>
<evidence type="ECO:0000256" key="7">
    <source>
        <dbReference type="SAM" id="MobiDB-lite"/>
    </source>
</evidence>
<evidence type="ECO:0000256" key="2">
    <source>
        <dbReference type="ARBA" id="ARBA00022490"/>
    </source>
</evidence>
<evidence type="ECO:0008006" key="12">
    <source>
        <dbReference type="Google" id="ProtNLM"/>
    </source>
</evidence>
<dbReference type="GO" id="GO:0005524">
    <property type="term" value="F:ATP binding"/>
    <property type="evidence" value="ECO:0007669"/>
    <property type="project" value="UniProtKB-KW"/>
</dbReference>
<evidence type="ECO:0000259" key="9">
    <source>
        <dbReference type="PROSITE" id="PS50837"/>
    </source>
</evidence>
<dbReference type="InterPro" id="IPR051261">
    <property type="entry name" value="NLR"/>
</dbReference>
<keyword evidence="6" id="KW-0067">ATP-binding</keyword>
<dbReference type="Pfam" id="PF13516">
    <property type="entry name" value="LRR_6"/>
    <property type="match status" value="1"/>
</dbReference>